<dbReference type="EMBL" id="QGNW01000001">
    <property type="protein sequence ID" value="RVX23504.1"/>
    <property type="molecule type" value="Genomic_DNA"/>
</dbReference>
<evidence type="ECO:0000313" key="2">
    <source>
        <dbReference type="EMBL" id="RVX23504.1"/>
    </source>
</evidence>
<dbReference type="InterPro" id="IPR024937">
    <property type="entry name" value="Domain_X"/>
</dbReference>
<gene>
    <name evidence="2" type="primary">NMAT4_0</name>
    <name evidence="2" type="ORF">CK203_000064</name>
</gene>
<protein>
    <submittedName>
        <fullName evidence="2">Nuclear intron maturase 4, mitochondrial</fullName>
    </submittedName>
</protein>
<dbReference type="Pfam" id="PF01348">
    <property type="entry name" value="Intron_maturas2"/>
    <property type="match status" value="1"/>
</dbReference>
<feature type="domain" description="Domain X" evidence="1">
    <location>
        <begin position="19"/>
        <end position="130"/>
    </location>
</feature>
<dbReference type="Proteomes" id="UP000288805">
    <property type="component" value="Unassembled WGS sequence"/>
</dbReference>
<sequence length="240" mass="27373">MLALLPNSKSCTESVPIIKIIAPVNVIKKRLLRYRLTNAKGYPCASPMLILQDDIQIVDWFSGLARRWLIWYSECDNFSEVKLIICDQLRKSCIRTLAAKYRLHETEIEKRFDTELCRIPSTLEIEQEKVNETSDSQASDTNEALMYGISYSGLCLLSLARMVSQSRRCNCFVMGCLAAAPSVYTLHVMERQKFPGWKTGFSSCIHPSLNGRRIGLCKQHLKDLYLGHISLQSIEFGAWK</sequence>
<dbReference type="GO" id="GO:0006397">
    <property type="term" value="P:mRNA processing"/>
    <property type="evidence" value="ECO:0007669"/>
    <property type="project" value="InterPro"/>
</dbReference>
<accession>A0A438KQL5</accession>
<comment type="caution">
    <text evidence="2">The sequence shown here is derived from an EMBL/GenBank/DDBJ whole genome shotgun (WGS) entry which is preliminary data.</text>
</comment>
<evidence type="ECO:0000313" key="3">
    <source>
        <dbReference type="Proteomes" id="UP000288805"/>
    </source>
</evidence>
<dbReference type="GO" id="GO:0005737">
    <property type="term" value="C:cytoplasm"/>
    <property type="evidence" value="ECO:0007669"/>
    <property type="project" value="UniProtKB-ARBA"/>
</dbReference>
<dbReference type="PANTHER" id="PTHR33642:SF3">
    <property type="entry name" value="NUCLEAR INTRON MATURASE 4, MITOCHONDRIAL"/>
    <property type="match status" value="1"/>
</dbReference>
<dbReference type="PANTHER" id="PTHR33642">
    <property type="entry name" value="COX1/OXI3 INTRON 1 PROTEIN-RELATED"/>
    <property type="match status" value="1"/>
</dbReference>
<proteinExistence type="predicted"/>
<dbReference type="AlphaFoldDB" id="A0A438KQL5"/>
<name>A0A438KQL5_VITVI</name>
<dbReference type="OrthoDB" id="1866033at2759"/>
<evidence type="ECO:0000259" key="1">
    <source>
        <dbReference type="Pfam" id="PF01348"/>
    </source>
</evidence>
<organism evidence="2 3">
    <name type="scientific">Vitis vinifera</name>
    <name type="common">Grape</name>
    <dbReference type="NCBI Taxonomy" id="29760"/>
    <lineage>
        <taxon>Eukaryota</taxon>
        <taxon>Viridiplantae</taxon>
        <taxon>Streptophyta</taxon>
        <taxon>Embryophyta</taxon>
        <taxon>Tracheophyta</taxon>
        <taxon>Spermatophyta</taxon>
        <taxon>Magnoliopsida</taxon>
        <taxon>eudicotyledons</taxon>
        <taxon>Gunneridae</taxon>
        <taxon>Pentapetalae</taxon>
        <taxon>rosids</taxon>
        <taxon>Vitales</taxon>
        <taxon>Vitaceae</taxon>
        <taxon>Viteae</taxon>
        <taxon>Vitis</taxon>
    </lineage>
</organism>
<reference evidence="2 3" key="1">
    <citation type="journal article" date="2018" name="PLoS Genet.">
        <title>Population sequencing reveals clonal diversity and ancestral inbreeding in the grapevine cultivar Chardonnay.</title>
        <authorList>
            <person name="Roach M.J."/>
            <person name="Johnson D.L."/>
            <person name="Bohlmann J."/>
            <person name="van Vuuren H.J."/>
            <person name="Jones S.J."/>
            <person name="Pretorius I.S."/>
            <person name="Schmidt S.A."/>
            <person name="Borneman A.R."/>
        </authorList>
    </citation>
    <scope>NUCLEOTIDE SEQUENCE [LARGE SCALE GENOMIC DNA]</scope>
    <source>
        <strain evidence="3">cv. Chardonnay</strain>
        <tissue evidence="2">Leaf</tissue>
    </source>
</reference>